<dbReference type="Pfam" id="PF02661">
    <property type="entry name" value="Fic"/>
    <property type="match status" value="1"/>
</dbReference>
<gene>
    <name evidence="2" type="ORF">CU635_03895</name>
    <name evidence="3" type="ORF">CVD25_16150</name>
</gene>
<dbReference type="OrthoDB" id="9802752at2"/>
<dbReference type="PROSITE" id="PS51459">
    <property type="entry name" value="FIDO"/>
    <property type="match status" value="1"/>
</dbReference>
<dbReference type="SUPFAM" id="SSF140931">
    <property type="entry name" value="Fic-like"/>
    <property type="match status" value="1"/>
</dbReference>
<dbReference type="NCBIfam" id="TIGR01550">
    <property type="entry name" value="DOC_P1"/>
    <property type="match status" value="1"/>
</dbReference>
<dbReference type="InterPro" id="IPR006440">
    <property type="entry name" value="Doc"/>
</dbReference>
<evidence type="ECO:0000313" key="3">
    <source>
        <dbReference type="EMBL" id="PLR94736.1"/>
    </source>
</evidence>
<dbReference type="InterPro" id="IPR053737">
    <property type="entry name" value="Type_II_TA_Toxin"/>
</dbReference>
<dbReference type="Gene3D" id="1.20.120.1870">
    <property type="entry name" value="Fic/DOC protein, Fido domain"/>
    <property type="match status" value="1"/>
</dbReference>
<evidence type="ECO:0000313" key="4">
    <source>
        <dbReference type="Proteomes" id="UP000234951"/>
    </source>
</evidence>
<sequence>MHIEYLNVEDVEELHDLALAEYGGLPGREKNKLEGILGIPYAGYGDFEKYPSIVEKAAVYLYYLASGHGFIDGNKRTAYLSVFTFLDWNGYDLIVPDDEVYRFIMLIACDKTRPPYNDAVHWIEKYMIKQAED</sequence>
<evidence type="ECO:0000313" key="5">
    <source>
        <dbReference type="Proteomes" id="UP000235114"/>
    </source>
</evidence>
<accession>A0A2N5GQU0</accession>
<dbReference type="PANTHER" id="PTHR39426">
    <property type="entry name" value="HOMOLOGY TO DEATH-ON-CURING PROTEIN OF PHAGE P1"/>
    <property type="match status" value="1"/>
</dbReference>
<dbReference type="InterPro" id="IPR003812">
    <property type="entry name" value="Fido"/>
</dbReference>
<organism evidence="2 4">
    <name type="scientific">Bacillus canaveralius</name>
    <dbReference type="NCBI Taxonomy" id="1403243"/>
    <lineage>
        <taxon>Bacteria</taxon>
        <taxon>Bacillati</taxon>
        <taxon>Bacillota</taxon>
        <taxon>Bacilli</taxon>
        <taxon>Bacillales</taxon>
        <taxon>Bacillaceae</taxon>
        <taxon>Bacillus</taxon>
    </lineage>
</organism>
<proteinExistence type="predicted"/>
<dbReference type="Proteomes" id="UP000234951">
    <property type="component" value="Unassembled WGS sequence"/>
</dbReference>
<evidence type="ECO:0000259" key="1">
    <source>
        <dbReference type="PROSITE" id="PS51459"/>
    </source>
</evidence>
<reference evidence="3 5" key="2">
    <citation type="submission" date="2017-12" db="EMBL/GenBank/DDBJ databases">
        <title>Comparative Functional Genomics of Dry Heat Resistant strains isolated from the Viking Spacecraft.</title>
        <authorList>
            <person name="Seuylemezian A."/>
            <person name="Cooper K."/>
            <person name="Vaishampayan P."/>
        </authorList>
    </citation>
    <scope>NUCLEOTIDE SEQUENCE [LARGE SCALE GENOMIC DNA]</scope>
    <source>
        <strain evidence="3 5">ATCC 29669</strain>
    </source>
</reference>
<dbReference type="AlphaFoldDB" id="A0A2N5GQU0"/>
<comment type="caution">
    <text evidence="2">The sequence shown here is derived from an EMBL/GenBank/DDBJ whole genome shotgun (WGS) entry which is preliminary data.</text>
</comment>
<dbReference type="InterPro" id="IPR036597">
    <property type="entry name" value="Fido-like_dom_sf"/>
</dbReference>
<dbReference type="GO" id="GO:0016301">
    <property type="term" value="F:kinase activity"/>
    <property type="evidence" value="ECO:0007669"/>
    <property type="project" value="InterPro"/>
</dbReference>
<protein>
    <submittedName>
        <fullName evidence="2">Type II toxin-antitoxin system death-on-curing family toxin</fullName>
    </submittedName>
</protein>
<evidence type="ECO:0000313" key="2">
    <source>
        <dbReference type="EMBL" id="PLR85603.1"/>
    </source>
</evidence>
<name>A0A2N5GQU0_9BACI</name>
<reference evidence="2 4" key="1">
    <citation type="submission" date="2017-11" db="EMBL/GenBank/DDBJ databases">
        <title>Comparitive Functional Genomics of Dry Heat Resistant strains isolated from the Viking Spacecraft.</title>
        <authorList>
            <person name="Seuylemezian A."/>
            <person name="Cooper K."/>
            <person name="Vaishampayan P."/>
        </authorList>
    </citation>
    <scope>NUCLEOTIDE SEQUENCE [LARGE SCALE GENOMIC DNA]</scope>
    <source>
        <strain evidence="2 4">M4.6</strain>
    </source>
</reference>
<keyword evidence="5" id="KW-1185">Reference proteome</keyword>
<dbReference type="EMBL" id="PGVA01000005">
    <property type="protein sequence ID" value="PLR85603.1"/>
    <property type="molecule type" value="Genomic_DNA"/>
</dbReference>
<dbReference type="EMBL" id="PGVD01000046">
    <property type="protein sequence ID" value="PLR94736.1"/>
    <property type="molecule type" value="Genomic_DNA"/>
</dbReference>
<dbReference type="PANTHER" id="PTHR39426:SF1">
    <property type="entry name" value="HOMOLOGY TO DEATH-ON-CURING PROTEIN OF PHAGE P1"/>
    <property type="match status" value="1"/>
</dbReference>
<dbReference type="Proteomes" id="UP000235114">
    <property type="component" value="Unassembled WGS sequence"/>
</dbReference>
<feature type="domain" description="Fido" evidence="1">
    <location>
        <begin position="6"/>
        <end position="125"/>
    </location>
</feature>